<evidence type="ECO:0000313" key="3">
    <source>
        <dbReference type="EMBL" id="RAI27920.1"/>
    </source>
</evidence>
<feature type="domain" description="EAL" evidence="2">
    <location>
        <begin position="261"/>
        <end position="514"/>
    </location>
</feature>
<name>A0A327JN72_9HYPH</name>
<evidence type="ECO:0000259" key="2">
    <source>
        <dbReference type="PROSITE" id="PS50883"/>
    </source>
</evidence>
<dbReference type="SUPFAM" id="SSF141868">
    <property type="entry name" value="EAL domain-like"/>
    <property type="match status" value="1"/>
</dbReference>
<keyword evidence="1" id="KW-1133">Transmembrane helix</keyword>
<dbReference type="EMBL" id="NPEV01000013">
    <property type="protein sequence ID" value="RAI27920.1"/>
    <property type="molecule type" value="Genomic_DNA"/>
</dbReference>
<dbReference type="InterPro" id="IPR035919">
    <property type="entry name" value="EAL_sf"/>
</dbReference>
<dbReference type="InterPro" id="IPR050706">
    <property type="entry name" value="Cyclic-di-GMP_PDE-like"/>
</dbReference>
<dbReference type="OrthoDB" id="9814202at2"/>
<dbReference type="PANTHER" id="PTHR33121">
    <property type="entry name" value="CYCLIC DI-GMP PHOSPHODIESTERASE PDEF"/>
    <property type="match status" value="1"/>
</dbReference>
<sequence length="535" mass="58792">MLARSLPFLRAFLTALLLAIGPFLLARFILQSHAERRGMEELHGAALRYVHRADRVISEATQALHLLHDRKQTDCSPQSREGFIEVARGSGFIDSVGMVDEKGLAMCLEPKGRLAAATLLPPYRKSASSIAMGIVGDAKGENAAVIGWALKDGRRLVARLAPQVLDIDPGPENLRDHMHAVVRLKDGTIWLEEGKSLRDEGGDWLEATRTSRHFPVSVSLSAPWSAAWEPIQPLNVLVTACSIAFGLIIMIVSLRMAMVASRNDSSEFLEAIVKQEFVPYYQPVVDIETGHLRGCEVLARWAKPDGTIGYPGSFMPFAETSGHIIEITRQLMRKTRDELGPLYESRPELKVSINLSAIHFKDRRTIEDIEEIFGDGPISYRQLVFEVTERQPLADMDKARKIIAEMHALGLRIALDDVGTGHSGLAYLQMLGVDIVKIDKMFIDTLLTDENADAIVDKLVQLAANLHMGIIAEGVEHAEQVDRLRELGVTAAQGFLFAPALPGKVYIDLAKAMAPPPKRLASDDEAEVPGLEASA</sequence>
<protein>
    <recommendedName>
        <fullName evidence="2">EAL domain-containing protein</fullName>
    </recommendedName>
</protein>
<dbReference type="PANTHER" id="PTHR33121:SF79">
    <property type="entry name" value="CYCLIC DI-GMP PHOSPHODIESTERASE PDED-RELATED"/>
    <property type="match status" value="1"/>
</dbReference>
<evidence type="ECO:0000313" key="4">
    <source>
        <dbReference type="Proteomes" id="UP000249299"/>
    </source>
</evidence>
<dbReference type="Proteomes" id="UP000249299">
    <property type="component" value="Unassembled WGS sequence"/>
</dbReference>
<evidence type="ECO:0000256" key="1">
    <source>
        <dbReference type="SAM" id="Phobius"/>
    </source>
</evidence>
<dbReference type="PROSITE" id="PS50883">
    <property type="entry name" value="EAL"/>
    <property type="match status" value="1"/>
</dbReference>
<dbReference type="SMART" id="SM00052">
    <property type="entry name" value="EAL"/>
    <property type="match status" value="1"/>
</dbReference>
<dbReference type="Gene3D" id="3.20.20.450">
    <property type="entry name" value="EAL domain"/>
    <property type="match status" value="1"/>
</dbReference>
<feature type="transmembrane region" description="Helical" evidence="1">
    <location>
        <begin position="12"/>
        <end position="30"/>
    </location>
</feature>
<dbReference type="Pfam" id="PF00563">
    <property type="entry name" value="EAL"/>
    <property type="match status" value="1"/>
</dbReference>
<keyword evidence="1" id="KW-0812">Transmembrane</keyword>
<dbReference type="GO" id="GO:0071111">
    <property type="term" value="F:cyclic-guanylate-specific phosphodiesterase activity"/>
    <property type="evidence" value="ECO:0007669"/>
    <property type="project" value="InterPro"/>
</dbReference>
<proteinExistence type="predicted"/>
<dbReference type="InterPro" id="IPR001633">
    <property type="entry name" value="EAL_dom"/>
</dbReference>
<keyword evidence="1" id="KW-0472">Membrane</keyword>
<dbReference type="AlphaFoldDB" id="A0A327JN72"/>
<comment type="caution">
    <text evidence="3">The sequence shown here is derived from an EMBL/GenBank/DDBJ whole genome shotgun (WGS) entry which is preliminary data.</text>
</comment>
<dbReference type="RefSeq" id="WP_111433906.1">
    <property type="nucleotide sequence ID" value="NZ_JACIGG010000004.1"/>
</dbReference>
<gene>
    <name evidence="3" type="ORF">CH339_08430</name>
</gene>
<keyword evidence="4" id="KW-1185">Reference proteome</keyword>
<dbReference type="CDD" id="cd01948">
    <property type="entry name" value="EAL"/>
    <property type="match status" value="1"/>
</dbReference>
<organism evidence="3 4">
    <name type="scientific">Rhodobium orientis</name>
    <dbReference type="NCBI Taxonomy" id="34017"/>
    <lineage>
        <taxon>Bacteria</taxon>
        <taxon>Pseudomonadati</taxon>
        <taxon>Pseudomonadota</taxon>
        <taxon>Alphaproteobacteria</taxon>
        <taxon>Hyphomicrobiales</taxon>
        <taxon>Rhodobiaceae</taxon>
        <taxon>Rhodobium</taxon>
    </lineage>
</organism>
<accession>A0A327JN72</accession>
<reference evidence="3 4" key="1">
    <citation type="submission" date="2017-07" db="EMBL/GenBank/DDBJ databases">
        <title>Draft Genome Sequences of Select Purple Nonsulfur Bacteria.</title>
        <authorList>
            <person name="Lasarre B."/>
            <person name="Mckinlay J.B."/>
        </authorList>
    </citation>
    <scope>NUCLEOTIDE SEQUENCE [LARGE SCALE GENOMIC DNA]</scope>
    <source>
        <strain evidence="3 4">DSM 11290</strain>
    </source>
</reference>